<dbReference type="GO" id="GO:0005737">
    <property type="term" value="C:cytoplasm"/>
    <property type="evidence" value="ECO:0007669"/>
    <property type="project" value="UniProtKB-SubCell"/>
</dbReference>
<feature type="binding site" evidence="9">
    <location>
        <begin position="40"/>
        <end position="47"/>
    </location>
    <ligand>
        <name>ATP</name>
        <dbReference type="ChEBI" id="CHEBI:30616"/>
    </ligand>
</feature>
<dbReference type="Pfam" id="PF03054">
    <property type="entry name" value="tRNA_Me_trans"/>
    <property type="match status" value="1"/>
</dbReference>
<comment type="catalytic activity">
    <reaction evidence="8 9">
        <text>S-sulfanyl-L-cysteinyl-[protein] + uridine(34) in tRNA + AH2 + ATP = 2-thiouridine(34) in tRNA + L-cysteinyl-[protein] + A + AMP + diphosphate + H(+)</text>
        <dbReference type="Rhea" id="RHEA:47032"/>
        <dbReference type="Rhea" id="RHEA-COMP:10131"/>
        <dbReference type="Rhea" id="RHEA-COMP:11726"/>
        <dbReference type="Rhea" id="RHEA-COMP:11727"/>
        <dbReference type="Rhea" id="RHEA-COMP:11728"/>
        <dbReference type="ChEBI" id="CHEBI:13193"/>
        <dbReference type="ChEBI" id="CHEBI:15378"/>
        <dbReference type="ChEBI" id="CHEBI:17499"/>
        <dbReference type="ChEBI" id="CHEBI:29950"/>
        <dbReference type="ChEBI" id="CHEBI:30616"/>
        <dbReference type="ChEBI" id="CHEBI:33019"/>
        <dbReference type="ChEBI" id="CHEBI:61963"/>
        <dbReference type="ChEBI" id="CHEBI:65315"/>
        <dbReference type="ChEBI" id="CHEBI:87170"/>
        <dbReference type="ChEBI" id="CHEBI:456215"/>
        <dbReference type="EC" id="2.8.1.13"/>
    </reaction>
</comment>
<evidence type="ECO:0000256" key="4">
    <source>
        <dbReference type="ARBA" id="ARBA00022741"/>
    </source>
</evidence>
<dbReference type="InterPro" id="IPR046884">
    <property type="entry name" value="MnmA-like_central"/>
</dbReference>
<dbReference type="PANTHER" id="PTHR11933">
    <property type="entry name" value="TRNA 5-METHYLAMINOMETHYL-2-THIOURIDYLATE -METHYLTRANSFERASE"/>
    <property type="match status" value="1"/>
</dbReference>
<dbReference type="InterPro" id="IPR014729">
    <property type="entry name" value="Rossmann-like_a/b/a_fold"/>
</dbReference>
<keyword evidence="4 9" id="KW-0547">Nucleotide-binding</keyword>
<feature type="binding site" evidence="9">
    <location>
        <position position="66"/>
    </location>
    <ligand>
        <name>ATP</name>
        <dbReference type="ChEBI" id="CHEBI:30616"/>
    </ligand>
</feature>
<proteinExistence type="inferred from homology"/>
<dbReference type="GO" id="GO:0032259">
    <property type="term" value="P:methylation"/>
    <property type="evidence" value="ECO:0007669"/>
    <property type="project" value="UniProtKB-KW"/>
</dbReference>
<keyword evidence="5 9" id="KW-0067">ATP-binding</keyword>
<sequence>MSAVRISAFSLSWMHELINNLQLDSLVPGKRPEETTVVVAMSGGVDSSVVAVLLHKMGYKVIGATMQLYSSPNASSGKSCCGNADIYDAKKVAASFGFPHYVLNYEEVFRKEVIEDFVNSYKAGETPIPCIKCNQTVKFRDMLKMARTIGGDVVATGHYVRRLEVEGELQIWSGKDKNKDQSYFLFSMTLEQLKFVRFPLGNLVKGDVRKIAQYLNIEVADKPDSQDICFVPKNYKETLASLDPSAIKKGKIHHIDGSILGEHDGIANFTVGQRKGLGIAYPYPLYVVALDPVKNTVIVGPSSSLVKTQLFLRDLNWLSKDQIPEHGLSASVRLRSSSSAVQATISRSAKDGKGRVTLHEGCVVSPGQACVIYDNERLLGGGWILNQVRYSETA</sequence>
<feature type="active site" description="Nucleophile" evidence="9">
    <location>
        <position position="133"/>
    </location>
</feature>
<evidence type="ECO:0000259" key="10">
    <source>
        <dbReference type="Pfam" id="PF20258"/>
    </source>
</evidence>
<dbReference type="Pfam" id="PF20259">
    <property type="entry name" value="tRNA_Me_trans_M"/>
    <property type="match status" value="1"/>
</dbReference>
<comment type="caution">
    <text evidence="12">The sequence shown here is derived from an EMBL/GenBank/DDBJ whole genome shotgun (WGS) entry which is preliminary data.</text>
</comment>
<dbReference type="InterPro" id="IPR023382">
    <property type="entry name" value="MnmA-like_central_sf"/>
</dbReference>
<comment type="function">
    <text evidence="9">Catalyzes the 2-thiolation of uridine at the wobble position (U34) of tRNA, leading to the formation of s(2)U34.</text>
</comment>
<dbReference type="NCBIfam" id="NF001138">
    <property type="entry name" value="PRK00143.1"/>
    <property type="match status" value="1"/>
</dbReference>
<dbReference type="Pfam" id="PF20258">
    <property type="entry name" value="tRNA_Me_trans_C"/>
    <property type="match status" value="1"/>
</dbReference>
<feature type="domain" description="tRNA-specific 2-thiouridylase MnmA-like C-terminal" evidence="10">
    <location>
        <begin position="308"/>
        <end position="384"/>
    </location>
</feature>
<dbReference type="InterPro" id="IPR004506">
    <property type="entry name" value="MnmA-like"/>
</dbReference>
<feature type="domain" description="tRNA-specific 2-thiouridylase MnmA-like central" evidence="11">
    <location>
        <begin position="248"/>
        <end position="300"/>
    </location>
</feature>
<evidence type="ECO:0000256" key="6">
    <source>
        <dbReference type="ARBA" id="ARBA00022884"/>
    </source>
</evidence>
<keyword evidence="1 9" id="KW-0820">tRNA-binding</keyword>
<evidence type="ECO:0000256" key="5">
    <source>
        <dbReference type="ARBA" id="ARBA00022840"/>
    </source>
</evidence>
<dbReference type="Gene3D" id="2.40.30.10">
    <property type="entry name" value="Translation factors"/>
    <property type="match status" value="1"/>
</dbReference>
<gene>
    <name evidence="12" type="primary">trmU</name>
    <name evidence="9" type="synonym">mnmA</name>
    <name evidence="12" type="ORF">APHMUC_0613</name>
</gene>
<dbReference type="GO" id="GO:0005524">
    <property type="term" value="F:ATP binding"/>
    <property type="evidence" value="ECO:0007669"/>
    <property type="project" value="UniProtKB-KW"/>
</dbReference>
<evidence type="ECO:0000256" key="3">
    <source>
        <dbReference type="ARBA" id="ARBA00022694"/>
    </source>
</evidence>
<dbReference type="FunFam" id="3.40.50.620:FF:000115">
    <property type="entry name" value="tRNA-specific 2-thiouridylase MnmA"/>
    <property type="match status" value="1"/>
</dbReference>
<feature type="site" description="Interaction with tRNA" evidence="9">
    <location>
        <position position="158"/>
    </location>
</feature>
<evidence type="ECO:0000256" key="8">
    <source>
        <dbReference type="ARBA" id="ARBA00051542"/>
    </source>
</evidence>
<keyword evidence="12" id="KW-0489">Methyltransferase</keyword>
<comment type="similarity">
    <text evidence="9">Belongs to the MnmA/TRMU family.</text>
</comment>
<evidence type="ECO:0000313" key="13">
    <source>
        <dbReference type="Proteomes" id="UP000033441"/>
    </source>
</evidence>
<dbReference type="EC" id="2.8.1.13" evidence="9"/>
<dbReference type="GO" id="GO:0103016">
    <property type="term" value="F:tRNA-uridine 2-sulfurtransferase activity"/>
    <property type="evidence" value="ECO:0007669"/>
    <property type="project" value="UniProtKB-EC"/>
</dbReference>
<reference evidence="12 13" key="1">
    <citation type="submission" date="2015-02" db="EMBL/GenBank/DDBJ databases">
        <title>Genome Sequencing of Rickettsiales.</title>
        <authorList>
            <person name="Daugherty S.C."/>
            <person name="Su Q."/>
            <person name="Abolude K."/>
            <person name="Beier-Sexton M."/>
            <person name="Carlyon J.A."/>
            <person name="Carter R."/>
            <person name="Day N.P."/>
            <person name="Dumler S.J."/>
            <person name="Dyachenko V."/>
            <person name="Godinez A."/>
            <person name="Kurtti T.J."/>
            <person name="Lichay M."/>
            <person name="Mullins K.E."/>
            <person name="Ott S."/>
            <person name="Pappas-Brown V."/>
            <person name="Paris D.H."/>
            <person name="Patel P."/>
            <person name="Richards A.L."/>
            <person name="Sadzewicz L."/>
            <person name="Sears K."/>
            <person name="Seidman D."/>
            <person name="Sengamalay N."/>
            <person name="Stenos J."/>
            <person name="Tallon L.J."/>
            <person name="Vincent G."/>
            <person name="Fraser C.M."/>
            <person name="Munderloh U."/>
            <person name="Dunning-Hotopp J.C."/>
        </authorList>
    </citation>
    <scope>NUCLEOTIDE SEQUENCE [LARGE SCALE GENOMIC DNA]</scope>
    <source>
        <strain evidence="12 13">ApMUC09</strain>
    </source>
</reference>
<keyword evidence="2 9" id="KW-0808">Transferase</keyword>
<name>A0A0F3NB53_ANAPH</name>
<keyword evidence="9" id="KW-0963">Cytoplasm</keyword>
<comment type="subcellular location">
    <subcellularLocation>
        <location evidence="9">Cytoplasm</location>
    </subcellularLocation>
</comment>
<dbReference type="Proteomes" id="UP000033441">
    <property type="component" value="Unassembled WGS sequence"/>
</dbReference>
<dbReference type="PANTHER" id="PTHR11933:SF5">
    <property type="entry name" value="MITOCHONDRIAL TRNA-SPECIFIC 2-THIOURIDYLASE 1"/>
    <property type="match status" value="1"/>
</dbReference>
<feature type="binding site" evidence="9">
    <location>
        <position position="157"/>
    </location>
    <ligand>
        <name>ATP</name>
        <dbReference type="ChEBI" id="CHEBI:30616"/>
    </ligand>
</feature>
<evidence type="ECO:0000256" key="1">
    <source>
        <dbReference type="ARBA" id="ARBA00022555"/>
    </source>
</evidence>
<dbReference type="Gene3D" id="3.40.50.620">
    <property type="entry name" value="HUPs"/>
    <property type="match status" value="1"/>
</dbReference>
<protein>
    <recommendedName>
        <fullName evidence="9">tRNA-specific 2-thiouridylase MnmA</fullName>
        <ecNumber evidence="9">2.8.1.13</ecNumber>
    </recommendedName>
</protein>
<keyword evidence="6 9" id="KW-0694">RNA-binding</keyword>
<organism evidence="12 13">
    <name type="scientific">Anaplasma phagocytophilum str. ApMUC09</name>
    <dbReference type="NCBI Taxonomy" id="1359152"/>
    <lineage>
        <taxon>Bacteria</taxon>
        <taxon>Pseudomonadati</taxon>
        <taxon>Pseudomonadota</taxon>
        <taxon>Alphaproteobacteria</taxon>
        <taxon>Rickettsiales</taxon>
        <taxon>Anaplasmataceae</taxon>
        <taxon>Anaplasma</taxon>
        <taxon>phagocytophilum group</taxon>
    </lineage>
</organism>
<dbReference type="InterPro" id="IPR046885">
    <property type="entry name" value="MnmA-like_C"/>
</dbReference>
<keyword evidence="3 9" id="KW-0819">tRNA processing</keyword>
<evidence type="ECO:0000256" key="9">
    <source>
        <dbReference type="HAMAP-Rule" id="MF_00144"/>
    </source>
</evidence>
<evidence type="ECO:0000313" key="12">
    <source>
        <dbReference type="EMBL" id="KJV64947.1"/>
    </source>
</evidence>
<dbReference type="AlphaFoldDB" id="A0A0F3NB53"/>
<dbReference type="PATRIC" id="fig|1359152.3.peg.651"/>
<evidence type="ECO:0000256" key="7">
    <source>
        <dbReference type="ARBA" id="ARBA00023157"/>
    </source>
</evidence>
<evidence type="ECO:0000259" key="11">
    <source>
        <dbReference type="Pfam" id="PF20259"/>
    </source>
</evidence>
<accession>A0A0F3NB53</accession>
<dbReference type="SUPFAM" id="SSF52402">
    <property type="entry name" value="Adenine nucleotide alpha hydrolases-like"/>
    <property type="match status" value="1"/>
</dbReference>
<dbReference type="Gene3D" id="2.30.30.280">
    <property type="entry name" value="Adenine nucleotide alpha hydrolases-like domains"/>
    <property type="match status" value="1"/>
</dbReference>
<dbReference type="FunFam" id="2.30.30.280:FF:000001">
    <property type="entry name" value="tRNA-specific 2-thiouridylase MnmA"/>
    <property type="match status" value="1"/>
</dbReference>
<dbReference type="HAMAP" id="MF_00144">
    <property type="entry name" value="tRNA_thiouridyl_MnmA"/>
    <property type="match status" value="1"/>
</dbReference>
<dbReference type="GO" id="GO:0008168">
    <property type="term" value="F:methyltransferase activity"/>
    <property type="evidence" value="ECO:0007669"/>
    <property type="project" value="UniProtKB-KW"/>
</dbReference>
<dbReference type="CDD" id="cd01998">
    <property type="entry name" value="MnmA_TRMU-like"/>
    <property type="match status" value="1"/>
</dbReference>
<dbReference type="GO" id="GO:0000049">
    <property type="term" value="F:tRNA binding"/>
    <property type="evidence" value="ECO:0007669"/>
    <property type="project" value="UniProtKB-KW"/>
</dbReference>
<evidence type="ECO:0000256" key="2">
    <source>
        <dbReference type="ARBA" id="ARBA00022679"/>
    </source>
</evidence>
<feature type="site" description="Interaction with tRNA" evidence="9">
    <location>
        <position position="368"/>
    </location>
</feature>
<keyword evidence="7" id="KW-1015">Disulfide bond</keyword>
<feature type="region of interest" description="Interaction with tRNA" evidence="9">
    <location>
        <begin position="179"/>
        <end position="181"/>
    </location>
</feature>
<dbReference type="EMBL" id="LANV01000001">
    <property type="protein sequence ID" value="KJV64947.1"/>
    <property type="molecule type" value="Genomic_DNA"/>
</dbReference>
<feature type="active site" description="Cysteine persulfide intermediate" evidence="9">
    <location>
        <position position="229"/>
    </location>
</feature>
<comment type="caution">
    <text evidence="9">Lacks conserved residue(s) required for the propagation of feature annotation.</text>
</comment>
<dbReference type="GO" id="GO:0002143">
    <property type="term" value="P:tRNA wobble position uridine thiolation"/>
    <property type="evidence" value="ECO:0007669"/>
    <property type="project" value="TreeGrafter"/>
</dbReference>
<dbReference type="NCBIfam" id="TIGR00420">
    <property type="entry name" value="trmU"/>
    <property type="match status" value="1"/>
</dbReference>